<keyword evidence="2" id="KW-1185">Reference proteome</keyword>
<dbReference type="Gene3D" id="2.30.30.110">
    <property type="match status" value="1"/>
</dbReference>
<dbReference type="NCBIfam" id="NF007320">
    <property type="entry name" value="PRK09812.1"/>
    <property type="match status" value="1"/>
</dbReference>
<dbReference type="PANTHER" id="PTHR33988:SF3">
    <property type="entry name" value="ENDORIBONUCLEASE TOXIN CHPB-RELATED"/>
    <property type="match status" value="1"/>
</dbReference>
<dbReference type="Pfam" id="PF02452">
    <property type="entry name" value="PemK_toxin"/>
    <property type="match status" value="1"/>
</dbReference>
<proteinExistence type="predicted"/>
<dbReference type="Proteomes" id="UP000276295">
    <property type="component" value="Unassembled WGS sequence"/>
</dbReference>
<evidence type="ECO:0000313" key="2">
    <source>
        <dbReference type="Proteomes" id="UP000276295"/>
    </source>
</evidence>
<dbReference type="GO" id="GO:0006402">
    <property type="term" value="P:mRNA catabolic process"/>
    <property type="evidence" value="ECO:0007669"/>
    <property type="project" value="TreeGrafter"/>
</dbReference>
<gene>
    <name evidence="1" type="ORF">D6029_19770</name>
</gene>
<evidence type="ECO:0000313" key="1">
    <source>
        <dbReference type="EMBL" id="RJT18735.1"/>
    </source>
</evidence>
<dbReference type="InterPro" id="IPR011067">
    <property type="entry name" value="Plasmid_toxin/cell-grow_inhib"/>
</dbReference>
<dbReference type="GO" id="GO:0004521">
    <property type="term" value="F:RNA endonuclease activity"/>
    <property type="evidence" value="ECO:0007669"/>
    <property type="project" value="TreeGrafter"/>
</dbReference>
<dbReference type="GO" id="GO:0003677">
    <property type="term" value="F:DNA binding"/>
    <property type="evidence" value="ECO:0007669"/>
    <property type="project" value="InterPro"/>
</dbReference>
<dbReference type="SUPFAM" id="SSF50118">
    <property type="entry name" value="Cell growth inhibitor/plasmid maintenance toxic component"/>
    <property type="match status" value="1"/>
</dbReference>
<dbReference type="EMBL" id="QZWH01000055">
    <property type="protein sequence ID" value="RJT18735.1"/>
    <property type="molecule type" value="Genomic_DNA"/>
</dbReference>
<dbReference type="GO" id="GO:0016075">
    <property type="term" value="P:rRNA catabolic process"/>
    <property type="evidence" value="ECO:0007669"/>
    <property type="project" value="TreeGrafter"/>
</dbReference>
<name>A0A3A5JXP5_9ENTR</name>
<protein>
    <submittedName>
        <fullName evidence="1">Type II toxin-antitoxin system ChpB family toxin</fullName>
    </submittedName>
</protein>
<dbReference type="AlphaFoldDB" id="A0A3A5JXP5"/>
<sequence length="116" mass="12261">MVTRKGFERGDIILMSFEPAIGHEQQGANRPALVLSTRAFNRCGLALVAPISQGGSFARMAGFAVSLSGSGTDISGVVLVNHVKSLDLISRGARKIEVAPVEIIEETLMRLQAIAA</sequence>
<reference evidence="1 2" key="1">
    <citation type="submission" date="2018-09" db="EMBL/GenBank/DDBJ databases">
        <title>Draft genome sequence of Buttiauxella izardii CCUG 35510T.</title>
        <authorList>
            <person name="Salva-Serra F."/>
            <person name="Marathe N."/>
            <person name="Moore E."/>
            <person name="Stadler-Svensson L."/>
            <person name="Engstrom-Jakobsson H."/>
        </authorList>
    </citation>
    <scope>NUCLEOTIDE SEQUENCE [LARGE SCALE GENOMIC DNA]</scope>
    <source>
        <strain evidence="1 2">CCUG 35510</strain>
    </source>
</reference>
<dbReference type="InterPro" id="IPR003477">
    <property type="entry name" value="PemK-like"/>
</dbReference>
<dbReference type="PANTHER" id="PTHR33988">
    <property type="entry name" value="ENDORIBONUCLEASE MAZF-RELATED"/>
    <property type="match status" value="1"/>
</dbReference>
<dbReference type="RefSeq" id="WP_120066394.1">
    <property type="nucleotide sequence ID" value="NZ_QZWH01000055.1"/>
</dbReference>
<dbReference type="OrthoDB" id="9808744at2"/>
<accession>A0A3A5JXP5</accession>
<comment type="caution">
    <text evidence="1">The sequence shown here is derived from an EMBL/GenBank/DDBJ whole genome shotgun (WGS) entry which is preliminary data.</text>
</comment>
<organism evidence="1 2">
    <name type="scientific">Buttiauxella izardii</name>
    <dbReference type="NCBI Taxonomy" id="82991"/>
    <lineage>
        <taxon>Bacteria</taxon>
        <taxon>Pseudomonadati</taxon>
        <taxon>Pseudomonadota</taxon>
        <taxon>Gammaproteobacteria</taxon>
        <taxon>Enterobacterales</taxon>
        <taxon>Enterobacteriaceae</taxon>
        <taxon>Buttiauxella</taxon>
    </lineage>
</organism>